<keyword evidence="7 11" id="KW-1133">Transmembrane helix</keyword>
<proteinExistence type="predicted"/>
<dbReference type="InterPro" id="IPR008143">
    <property type="entry name" value="Ala_DH/PNT_CS2"/>
</dbReference>
<keyword evidence="16" id="KW-1185">Reference proteome</keyword>
<dbReference type="Pfam" id="PF02233">
    <property type="entry name" value="PNTB"/>
    <property type="match status" value="1"/>
</dbReference>
<accession>A0A9P1BE53</accession>
<keyword evidence="8" id="KW-0520">NAD</keyword>
<feature type="transmembrane region" description="Helical" evidence="11">
    <location>
        <begin position="983"/>
        <end position="1003"/>
    </location>
</feature>
<comment type="subcellular location">
    <subcellularLocation>
        <location evidence="1">Membrane</location>
        <topology evidence="1">Multi-pass membrane protein</topology>
    </subcellularLocation>
</comment>
<dbReference type="InterPro" id="IPR036291">
    <property type="entry name" value="NAD(P)-bd_dom_sf"/>
</dbReference>
<evidence type="ECO:0000256" key="9">
    <source>
        <dbReference type="ARBA" id="ARBA00023136"/>
    </source>
</evidence>
<dbReference type="Gene3D" id="3.40.50.1220">
    <property type="entry name" value="TPP-binding domain"/>
    <property type="match status" value="1"/>
</dbReference>
<evidence type="ECO:0000256" key="1">
    <source>
        <dbReference type="ARBA" id="ARBA00004141"/>
    </source>
</evidence>
<dbReference type="InterPro" id="IPR007698">
    <property type="entry name" value="AlaDH/PNT_NAD(H)-bd"/>
</dbReference>
<sequence length="1390" mass="149289">MTVPLCSDAAAEEYRGLMLELELDGHELEGLPLSWSKSRVYLLGRDGRLWDFRPQAAKNFRRTKNSFESYSASHMRSQLTRELGSGFEITGTGHYLVAHPRGQGQLWSQRFEDLYRSFVHYFGVRGFHLEEPEFPLVAIVWPTKNDFYRYARSEGSQLPPNVLGYYSPISNRITLYDTGAGSNSPEAWKLNADTIIHEATHQTAFNTDIHRRFGNNPKWVVEGLGTMFEAPGVWDSRMHKSREDRINQGRLEGFKTYLKTSRKVGSLAEFISSDRIFFQNPSAAYAEAWALSFYLMETRPRQFAEYLLRTVEREPFEDYTSQQRLADFTAVFGNDLRLLEAQFVREIVLLAKNGFGFAVVLFQRPSDSESHRACLTGGATTVNADENIDLLTNAGGDQRSQGRMTVLLFAEEVFDSAAIDGQLATTRTDPNSGDRRFASVLCLMRVIGTRVDLQLLDHLLGQLVLRKHASHGFAQDQLRTTGEAVFGRFATLPGVAGVPSVSLLLPLLTRESDLIHIGDHDEIARVDMRGVDPGPEIAPTEGEVAMRIGVPKETSPDERRVALVPGVLPSLTKAGLEIVVESGAGLPAGIADEEFTAKGATIGSRDDAFAADVVVRVRCLGATPEPSADLERMQAGKIWIAMCEPLGQAQHMQDAAAKGVSLLSLELMPRITRAQSMDVLSSMAMLAGYKAVLLAANTLPKMFPMMITAAGTITPARVFVIGAGVAGLQAIATAKRLGALVEAYDVRPAVKEQVESLGASFVEMELETQDAQDAGGYAKEQGEDFLNKQRELMSRVVAGSDVVITTAAIPGRKSPLLVTTPMVEGMHRGSVIVDLAAEGGGNCEVTQAGQTIDHQGVTVLGPVNVPSSLPRDASQLIAKNIATFLLHLVEDGQVKFNTEDEITSGTLVTRDGEVVHARVREILGLAPVNADFINLAYLVAAVLFILGIRGMTHPRTAVRGNLMGASAMLLAVVVTLFDQAVISFVWIAVGLVIGAVIGAVLALRIKMTDMPQMVALLNGFGGAASLVVAGAELIRLIPTETLADDQQVTIAVAASGIIGSVTFTGSLVAFAKLQELISGNSISFSGQQIVSGLLALLSIACAVGLVLDPSSSLLYWALVIFASALGLLLVLPIGGADMPVVIALLNSYSGLAAAATGFVINNNMLIIAGSLVGASGLILTRIMCVAMNRSLFNVLFGVMAEGGEVADADEVYAGKVKSVSAEEAAMIFETARRAVIVPGYGLAVSQGQHAVRDLANLLETRGCQVQYAIHPVAGRMPGHMNVLLAEANVDYDKMVEMDAINPQFEKVDIVLVIGANDVVNPLARTDPNSPIAGMPVLDVDKANTVIIVKRSLSPGFAGIPNPLFAADNSLMLFGDGQKIVLDLVAALEEA</sequence>
<comment type="catalytic activity">
    <reaction evidence="10">
        <text>NAD(+) + NADPH + H(+)(in) = NADH + NADP(+) + H(+)(out)</text>
        <dbReference type="Rhea" id="RHEA:47992"/>
        <dbReference type="ChEBI" id="CHEBI:15378"/>
        <dbReference type="ChEBI" id="CHEBI:57540"/>
        <dbReference type="ChEBI" id="CHEBI:57783"/>
        <dbReference type="ChEBI" id="CHEBI:57945"/>
        <dbReference type="ChEBI" id="CHEBI:58349"/>
        <dbReference type="EC" id="7.1.1.1"/>
    </reaction>
</comment>
<dbReference type="GO" id="GO:0016491">
    <property type="term" value="F:oxidoreductase activity"/>
    <property type="evidence" value="ECO:0007669"/>
    <property type="project" value="InterPro"/>
</dbReference>
<dbReference type="EMBL" id="CAMXCT010000001">
    <property type="protein sequence ID" value="CAI3971799.1"/>
    <property type="molecule type" value="Genomic_DNA"/>
</dbReference>
<dbReference type="InterPro" id="IPR007886">
    <property type="entry name" value="AlaDH/PNT_N"/>
</dbReference>
<dbReference type="EC" id="7.1.1.1" evidence="2"/>
<keyword evidence="3 11" id="KW-0812">Transmembrane</keyword>
<feature type="domain" description="Alanine dehydrogenase/pyridine nucleotide transhydrogenase NAD(H)-binding" evidence="12">
    <location>
        <begin position="696"/>
        <end position="861"/>
    </location>
</feature>
<evidence type="ECO:0000313" key="15">
    <source>
        <dbReference type="EMBL" id="CAL4759111.1"/>
    </source>
</evidence>
<dbReference type="InterPro" id="IPR034300">
    <property type="entry name" value="PNTB-like"/>
</dbReference>
<evidence type="ECO:0000256" key="6">
    <source>
        <dbReference type="ARBA" id="ARBA00022967"/>
    </source>
</evidence>
<feature type="transmembrane region" description="Helical" evidence="11">
    <location>
        <begin position="1015"/>
        <end position="1037"/>
    </location>
</feature>
<dbReference type="GO" id="GO:0006740">
    <property type="term" value="P:NADPH regeneration"/>
    <property type="evidence" value="ECO:0007669"/>
    <property type="project" value="TreeGrafter"/>
</dbReference>
<dbReference type="SMART" id="SM01002">
    <property type="entry name" value="AlaDh_PNT_C"/>
    <property type="match status" value="1"/>
</dbReference>
<dbReference type="EMBL" id="CAMXCT020000001">
    <property type="protein sequence ID" value="CAL1125174.1"/>
    <property type="molecule type" value="Genomic_DNA"/>
</dbReference>
<evidence type="ECO:0000313" key="14">
    <source>
        <dbReference type="EMBL" id="CAI3971799.1"/>
    </source>
</evidence>
<evidence type="ECO:0000259" key="12">
    <source>
        <dbReference type="SMART" id="SM01002"/>
    </source>
</evidence>
<evidence type="ECO:0000256" key="5">
    <source>
        <dbReference type="ARBA" id="ARBA00022857"/>
    </source>
</evidence>
<dbReference type="OrthoDB" id="37244at2759"/>
<dbReference type="Pfam" id="PF05222">
    <property type="entry name" value="AlaDh_PNT_N"/>
    <property type="match status" value="1"/>
</dbReference>
<feature type="transmembrane region" description="Helical" evidence="11">
    <location>
        <begin position="1113"/>
        <end position="1133"/>
    </location>
</feature>
<dbReference type="SUPFAM" id="SSF52283">
    <property type="entry name" value="Formate/glycerate dehydrogenase catalytic domain-like"/>
    <property type="match status" value="1"/>
</dbReference>
<dbReference type="PANTHER" id="PTHR10160">
    <property type="entry name" value="NAD(P) TRANSHYDROGENASE"/>
    <property type="match status" value="1"/>
</dbReference>
<dbReference type="SUPFAM" id="SSF51735">
    <property type="entry name" value="NAD(P)-binding Rossmann-fold domains"/>
    <property type="match status" value="1"/>
</dbReference>
<keyword evidence="4" id="KW-0547">Nucleotide-binding</keyword>
<feature type="transmembrane region" description="Helical" evidence="11">
    <location>
        <begin position="960"/>
        <end position="977"/>
    </location>
</feature>
<dbReference type="Proteomes" id="UP001152797">
    <property type="component" value="Unassembled WGS sequence"/>
</dbReference>
<dbReference type="InterPro" id="IPR011464">
    <property type="entry name" value="DUF1570"/>
</dbReference>
<dbReference type="EMBL" id="CAMXCT030000001">
    <property type="protein sequence ID" value="CAL4759111.1"/>
    <property type="molecule type" value="Genomic_DNA"/>
</dbReference>
<evidence type="ECO:0000256" key="4">
    <source>
        <dbReference type="ARBA" id="ARBA00022741"/>
    </source>
</evidence>
<dbReference type="FunFam" id="3.40.50.720:FF:000188">
    <property type="entry name" value="NAD(P) transhydrogenase alpha subunit 1"/>
    <property type="match status" value="1"/>
</dbReference>
<evidence type="ECO:0000256" key="11">
    <source>
        <dbReference type="SAM" id="Phobius"/>
    </source>
</evidence>
<feature type="transmembrane region" description="Helical" evidence="11">
    <location>
        <begin position="1089"/>
        <end position="1107"/>
    </location>
</feature>
<dbReference type="GO" id="GO:0050661">
    <property type="term" value="F:NADP binding"/>
    <property type="evidence" value="ECO:0007669"/>
    <property type="project" value="TreeGrafter"/>
</dbReference>
<name>A0A9P1BE53_9DINO</name>
<keyword evidence="5" id="KW-0521">NADP</keyword>
<keyword evidence="6" id="KW-1278">Translocase</keyword>
<evidence type="ECO:0000259" key="13">
    <source>
        <dbReference type="SMART" id="SM01003"/>
    </source>
</evidence>
<protein>
    <recommendedName>
        <fullName evidence="2">proton-translocating NAD(P)(+) transhydrogenase</fullName>
        <ecNumber evidence="2">7.1.1.1</ecNumber>
    </recommendedName>
</protein>
<dbReference type="GO" id="GO:0005886">
    <property type="term" value="C:plasma membrane"/>
    <property type="evidence" value="ECO:0007669"/>
    <property type="project" value="TreeGrafter"/>
</dbReference>
<dbReference type="InterPro" id="IPR029035">
    <property type="entry name" value="DHS-like_NAD/FAD-binding_dom"/>
</dbReference>
<dbReference type="NCBIfam" id="NF006942">
    <property type="entry name" value="PRK09424.1"/>
    <property type="match status" value="1"/>
</dbReference>
<dbReference type="CDD" id="cd05304">
    <property type="entry name" value="Rubrum_tdh"/>
    <property type="match status" value="1"/>
</dbReference>
<evidence type="ECO:0000256" key="8">
    <source>
        <dbReference type="ARBA" id="ARBA00023027"/>
    </source>
</evidence>
<dbReference type="Pfam" id="PF01262">
    <property type="entry name" value="AlaDh_PNT_C"/>
    <property type="match status" value="1"/>
</dbReference>
<feature type="transmembrane region" description="Helical" evidence="11">
    <location>
        <begin position="1140"/>
        <end position="1160"/>
    </location>
</feature>
<dbReference type="PANTHER" id="PTHR10160:SF19">
    <property type="entry name" value="PROTON-TRANSLOCATING NAD(P)(+) TRANSHYDROGENASE"/>
    <property type="match status" value="1"/>
</dbReference>
<dbReference type="Pfam" id="PF07607">
    <property type="entry name" value="DUF1570"/>
    <property type="match status" value="1"/>
</dbReference>
<dbReference type="Gene3D" id="3.40.50.720">
    <property type="entry name" value="NAD(P)-binding Rossmann-like Domain"/>
    <property type="match status" value="2"/>
</dbReference>
<dbReference type="SMART" id="SM01003">
    <property type="entry name" value="AlaDh_PNT_N"/>
    <property type="match status" value="1"/>
</dbReference>
<keyword evidence="9 11" id="KW-0472">Membrane</keyword>
<evidence type="ECO:0000256" key="7">
    <source>
        <dbReference type="ARBA" id="ARBA00022989"/>
    </source>
</evidence>
<reference evidence="14" key="1">
    <citation type="submission" date="2022-10" db="EMBL/GenBank/DDBJ databases">
        <authorList>
            <person name="Chen Y."/>
            <person name="Dougan E. K."/>
            <person name="Chan C."/>
            <person name="Rhodes N."/>
            <person name="Thang M."/>
        </authorList>
    </citation>
    <scope>NUCLEOTIDE SEQUENCE</scope>
</reference>
<reference evidence="15 16" key="2">
    <citation type="submission" date="2024-05" db="EMBL/GenBank/DDBJ databases">
        <authorList>
            <person name="Chen Y."/>
            <person name="Shah S."/>
            <person name="Dougan E. K."/>
            <person name="Thang M."/>
            <person name="Chan C."/>
        </authorList>
    </citation>
    <scope>NUCLEOTIDE SEQUENCE [LARGE SCALE GENOMIC DNA]</scope>
</reference>
<evidence type="ECO:0000256" key="3">
    <source>
        <dbReference type="ARBA" id="ARBA00022692"/>
    </source>
</evidence>
<evidence type="ECO:0000256" key="10">
    <source>
        <dbReference type="ARBA" id="ARBA00048202"/>
    </source>
</evidence>
<evidence type="ECO:0000313" key="16">
    <source>
        <dbReference type="Proteomes" id="UP001152797"/>
    </source>
</evidence>
<evidence type="ECO:0000256" key="2">
    <source>
        <dbReference type="ARBA" id="ARBA00012943"/>
    </source>
</evidence>
<comment type="caution">
    <text evidence="14">The sequence shown here is derived from an EMBL/GenBank/DDBJ whole genome shotgun (WGS) entry which is preliminary data.</text>
</comment>
<gene>
    <name evidence="14" type="ORF">C1SCF055_LOCUS389</name>
</gene>
<dbReference type="PROSITE" id="PS00837">
    <property type="entry name" value="ALADH_PNT_2"/>
    <property type="match status" value="1"/>
</dbReference>
<organism evidence="14">
    <name type="scientific">Cladocopium goreaui</name>
    <dbReference type="NCBI Taxonomy" id="2562237"/>
    <lineage>
        <taxon>Eukaryota</taxon>
        <taxon>Sar</taxon>
        <taxon>Alveolata</taxon>
        <taxon>Dinophyceae</taxon>
        <taxon>Suessiales</taxon>
        <taxon>Symbiodiniaceae</taxon>
        <taxon>Cladocopium</taxon>
    </lineage>
</organism>
<feature type="domain" description="Alanine dehydrogenase/pyridine nucleotide transhydrogenase N-terminal" evidence="13">
    <location>
        <begin position="549"/>
        <end position="687"/>
    </location>
</feature>
<dbReference type="GO" id="GO:0008750">
    <property type="term" value="F:proton-translocating NAD(P)+ transhydrogenase activity"/>
    <property type="evidence" value="ECO:0007669"/>
    <property type="project" value="UniProtKB-EC"/>
</dbReference>
<feature type="transmembrane region" description="Helical" evidence="11">
    <location>
        <begin position="932"/>
        <end position="948"/>
    </location>
</feature>
<feature type="transmembrane region" description="Helical" evidence="11">
    <location>
        <begin position="1049"/>
        <end position="1069"/>
    </location>
</feature>
<dbReference type="SUPFAM" id="SSF52467">
    <property type="entry name" value="DHS-like NAD/FAD-binding domain"/>
    <property type="match status" value="1"/>
</dbReference>
<feature type="transmembrane region" description="Helical" evidence="11">
    <location>
        <begin position="1166"/>
        <end position="1186"/>
    </location>
</feature>